<accession>A0A542Z7X2</accession>
<feature type="transmembrane region" description="Helical" evidence="1">
    <location>
        <begin position="151"/>
        <end position="171"/>
    </location>
</feature>
<feature type="transmembrane region" description="Helical" evidence="1">
    <location>
        <begin position="12"/>
        <end position="30"/>
    </location>
</feature>
<organism evidence="3 4">
    <name type="scientific">Oryzihumus leptocrescens</name>
    <dbReference type="NCBI Taxonomy" id="297536"/>
    <lineage>
        <taxon>Bacteria</taxon>
        <taxon>Bacillati</taxon>
        <taxon>Actinomycetota</taxon>
        <taxon>Actinomycetes</taxon>
        <taxon>Micrococcales</taxon>
        <taxon>Intrasporangiaceae</taxon>
        <taxon>Oryzihumus</taxon>
    </lineage>
</organism>
<dbReference type="RefSeq" id="WP_185746291.1">
    <property type="nucleotide sequence ID" value="NZ_BAAAKX010000008.1"/>
</dbReference>
<proteinExistence type="predicted"/>
<reference evidence="3 4" key="1">
    <citation type="submission" date="2019-06" db="EMBL/GenBank/DDBJ databases">
        <title>Sequencing the genomes of 1000 actinobacteria strains.</title>
        <authorList>
            <person name="Klenk H.-P."/>
        </authorList>
    </citation>
    <scope>NUCLEOTIDE SEQUENCE [LARGE SCALE GENOMIC DNA]</scope>
    <source>
        <strain evidence="3 4">DSM 18082</strain>
    </source>
</reference>
<dbReference type="Proteomes" id="UP000319514">
    <property type="component" value="Unassembled WGS sequence"/>
</dbReference>
<gene>
    <name evidence="3" type="ORF">FB474_4048</name>
</gene>
<feature type="transmembrane region" description="Helical" evidence="1">
    <location>
        <begin position="37"/>
        <end position="58"/>
    </location>
</feature>
<keyword evidence="1" id="KW-0472">Membrane</keyword>
<dbReference type="PANTHER" id="PTHR36834">
    <property type="entry name" value="MEMBRANE PROTEIN-RELATED"/>
    <property type="match status" value="1"/>
</dbReference>
<dbReference type="EMBL" id="VFOQ01000003">
    <property type="protein sequence ID" value="TQL56431.1"/>
    <property type="molecule type" value="Genomic_DNA"/>
</dbReference>
<dbReference type="PANTHER" id="PTHR36834:SF1">
    <property type="entry name" value="INTEGRAL MEMBRANE PROTEIN"/>
    <property type="match status" value="1"/>
</dbReference>
<dbReference type="Pfam" id="PF04892">
    <property type="entry name" value="VanZ"/>
    <property type="match status" value="1"/>
</dbReference>
<evidence type="ECO:0000313" key="4">
    <source>
        <dbReference type="Proteomes" id="UP000319514"/>
    </source>
</evidence>
<feature type="transmembrane region" description="Helical" evidence="1">
    <location>
        <begin position="117"/>
        <end position="135"/>
    </location>
</feature>
<evidence type="ECO:0000313" key="3">
    <source>
        <dbReference type="EMBL" id="TQL56431.1"/>
    </source>
</evidence>
<keyword evidence="1" id="KW-0812">Transmembrane</keyword>
<evidence type="ECO:0000256" key="1">
    <source>
        <dbReference type="SAM" id="Phobius"/>
    </source>
</evidence>
<dbReference type="InterPro" id="IPR006976">
    <property type="entry name" value="VanZ-like"/>
</dbReference>
<name>A0A542Z7X2_9MICO</name>
<dbReference type="AlphaFoldDB" id="A0A542Z7X2"/>
<feature type="domain" description="VanZ-like" evidence="2">
    <location>
        <begin position="80"/>
        <end position="161"/>
    </location>
</feature>
<keyword evidence="4" id="KW-1185">Reference proteome</keyword>
<protein>
    <submittedName>
        <fullName evidence="3">VanZ like protein</fullName>
    </submittedName>
</protein>
<sequence length="185" mass="20260">MHILGYRVPALLPPGMLVVLLLAGVVFLVVRHRASPARSLLSAVLTLWTGMVLLATLAPQRLGAIQIERHGQRVCAVLPHLSPWGALHDDQRLLNVLLFIPLGALVFVFHRRAAARVAVMVALLPIFIEVVQYTFRSLNRACDGTDVVDNWMGLAIGLVIGLAVAVPVWAVRKVRRQLRARVNAA</sequence>
<feature type="transmembrane region" description="Helical" evidence="1">
    <location>
        <begin position="93"/>
        <end position="110"/>
    </location>
</feature>
<keyword evidence="1" id="KW-1133">Transmembrane helix</keyword>
<dbReference type="InterPro" id="IPR053150">
    <property type="entry name" value="Teicoplanin_resist-assoc"/>
</dbReference>
<comment type="caution">
    <text evidence="3">The sequence shown here is derived from an EMBL/GenBank/DDBJ whole genome shotgun (WGS) entry which is preliminary data.</text>
</comment>
<evidence type="ECO:0000259" key="2">
    <source>
        <dbReference type="Pfam" id="PF04892"/>
    </source>
</evidence>